<keyword evidence="10" id="KW-1185">Reference proteome</keyword>
<evidence type="ECO:0000313" key="9">
    <source>
        <dbReference type="EMBL" id="SFQ68055.1"/>
    </source>
</evidence>
<evidence type="ECO:0000256" key="6">
    <source>
        <dbReference type="ARBA" id="ARBA00022813"/>
    </source>
</evidence>
<feature type="binding site" evidence="8">
    <location>
        <position position="179"/>
    </location>
    <ligand>
        <name>substrate</name>
    </ligand>
</feature>
<dbReference type="HAMAP" id="MF_01106">
    <property type="entry name" value="ArgJ"/>
    <property type="match status" value="1"/>
</dbReference>
<feature type="chain" id="PRO_5023563501" description="Arginine biosynthesis bifunctional protein ArgJ alpha chain" evidence="8">
    <location>
        <begin position="1"/>
        <end position="178"/>
    </location>
</feature>
<dbReference type="GO" id="GO:0005737">
    <property type="term" value="C:cytoplasm"/>
    <property type="evidence" value="ECO:0007669"/>
    <property type="project" value="UniProtKB-SubCell"/>
</dbReference>
<evidence type="ECO:0000313" key="10">
    <source>
        <dbReference type="Proteomes" id="UP000198727"/>
    </source>
</evidence>
<dbReference type="GO" id="GO:0004358">
    <property type="term" value="F:L-glutamate N-acetyltransferase activity, acting on acetyl-L-ornithine as donor"/>
    <property type="evidence" value="ECO:0007669"/>
    <property type="project" value="UniProtKB-UniRule"/>
</dbReference>
<keyword evidence="8" id="KW-0028">Amino-acid biosynthesis</keyword>
<feature type="binding site" evidence="8">
    <location>
        <position position="168"/>
    </location>
    <ligand>
        <name>substrate</name>
    </ligand>
</feature>
<dbReference type="Proteomes" id="UP000198727">
    <property type="component" value="Unassembled WGS sequence"/>
</dbReference>
<feature type="binding site" evidence="8">
    <location>
        <position position="378"/>
    </location>
    <ligand>
        <name>substrate</name>
    </ligand>
</feature>
<keyword evidence="7 8" id="KW-0012">Acyltransferase</keyword>
<comment type="catalytic activity">
    <reaction evidence="8">
        <text>N(2)-acetyl-L-ornithine + L-glutamate = N-acetyl-L-glutamate + L-ornithine</text>
        <dbReference type="Rhea" id="RHEA:15349"/>
        <dbReference type="ChEBI" id="CHEBI:29985"/>
        <dbReference type="ChEBI" id="CHEBI:44337"/>
        <dbReference type="ChEBI" id="CHEBI:46911"/>
        <dbReference type="ChEBI" id="CHEBI:57805"/>
        <dbReference type="EC" id="2.3.1.35"/>
    </reaction>
</comment>
<comment type="function">
    <text evidence="8">Catalyzes two activities which are involved in the cyclic version of arginine biosynthesis: the synthesis of N-acetylglutamate from glutamate and acetyl-CoA as the acetyl donor, and of ornithine by transacetylation between N(2)-acetylornithine and glutamate.</text>
</comment>
<dbReference type="InterPro" id="IPR016117">
    <property type="entry name" value="ArgJ-like_dom_sf"/>
</dbReference>
<dbReference type="UniPathway" id="UPA00068">
    <property type="reaction ID" value="UER00106"/>
</dbReference>
<evidence type="ECO:0000256" key="4">
    <source>
        <dbReference type="ARBA" id="ARBA00022490"/>
    </source>
</evidence>
<evidence type="ECO:0000256" key="5">
    <source>
        <dbReference type="ARBA" id="ARBA00022679"/>
    </source>
</evidence>
<comment type="subunit">
    <text evidence="3 8">Heterotetramer of two alpha and two beta chains.</text>
</comment>
<feature type="site" description="Involved in the stabilization of negative charge on the oxyanion by the formation of the oxyanion hole" evidence="8">
    <location>
        <position position="109"/>
    </location>
</feature>
<keyword evidence="5 8" id="KW-0808">Transferase</keyword>
<gene>
    <name evidence="8" type="primary">argJ</name>
    <name evidence="9" type="ORF">SAMN05421810_112123</name>
</gene>
<protein>
    <recommendedName>
        <fullName evidence="8">Arginine biosynthesis bifunctional protein ArgJ</fullName>
    </recommendedName>
    <domain>
        <recommendedName>
            <fullName evidence="8">Glutamate N-acetyltransferase</fullName>
            <ecNumber evidence="8">2.3.1.35</ecNumber>
        </recommendedName>
        <alternativeName>
            <fullName evidence="8">Ornithine acetyltransferase</fullName>
            <shortName evidence="8">OATase</shortName>
        </alternativeName>
        <alternativeName>
            <fullName evidence="8">Ornithine transacetylase</fullName>
        </alternativeName>
    </domain>
    <domain>
        <recommendedName>
            <fullName evidence="8">Amino-acid acetyltransferase</fullName>
            <ecNumber evidence="8">2.3.1.1</ecNumber>
        </recommendedName>
        <alternativeName>
            <fullName evidence="8">N-acetylglutamate synthase</fullName>
            <shortName evidence="8">AGSase</shortName>
        </alternativeName>
    </domain>
    <component>
        <recommendedName>
            <fullName evidence="8">Arginine biosynthesis bifunctional protein ArgJ alpha chain</fullName>
        </recommendedName>
    </component>
    <component>
        <recommendedName>
            <fullName evidence="8">Arginine biosynthesis bifunctional protein ArgJ beta chain</fullName>
        </recommendedName>
    </component>
</protein>
<dbReference type="FunFam" id="3.10.20.340:FF:000003">
    <property type="entry name" value="Arginine biosynthesis bifunctional protein ArgJ"/>
    <property type="match status" value="1"/>
</dbReference>
<dbReference type="InterPro" id="IPR002813">
    <property type="entry name" value="Arg_biosynth_ArgJ"/>
</dbReference>
<feature type="binding site" evidence="8">
    <location>
        <position position="383"/>
    </location>
    <ligand>
        <name>substrate</name>
    </ligand>
</feature>
<organism evidence="9 10">
    <name type="scientific">Amycolatopsis arida</name>
    <dbReference type="NCBI Taxonomy" id="587909"/>
    <lineage>
        <taxon>Bacteria</taxon>
        <taxon>Bacillati</taxon>
        <taxon>Actinomycetota</taxon>
        <taxon>Actinomycetes</taxon>
        <taxon>Pseudonocardiales</taxon>
        <taxon>Pseudonocardiaceae</taxon>
        <taxon>Amycolatopsis</taxon>
    </lineage>
</organism>
<feature type="chain" id="PRO_5023563500" description="Arginine biosynthesis bifunctional protein ArgJ beta chain" evidence="8">
    <location>
        <begin position="179"/>
        <end position="383"/>
    </location>
</feature>
<dbReference type="AlphaFoldDB" id="A0A1I6AHA7"/>
<evidence type="ECO:0000256" key="8">
    <source>
        <dbReference type="HAMAP-Rule" id="MF_01106"/>
    </source>
</evidence>
<dbReference type="Pfam" id="PF01960">
    <property type="entry name" value="ArgJ"/>
    <property type="match status" value="1"/>
</dbReference>
<comment type="subcellular location">
    <subcellularLocation>
        <location evidence="1 8">Cytoplasm</location>
    </subcellularLocation>
</comment>
<dbReference type="EC" id="2.3.1.35" evidence="8"/>
<dbReference type="Gene3D" id="3.60.70.12">
    <property type="entry name" value="L-amino peptidase D-ALA esterase/amidase"/>
    <property type="match status" value="1"/>
</dbReference>
<sequence>MTVTAPKGFRAAGVTAGLKASGTPDVALVVNDGPADVAAAVFTTNRCKANPVLWSEQVMANRRARAVVLNSGGANCYTGPRGFQTTHATAERVADALGMGAVDVVVCSTGLIGEQLARDPLLAGVDKAVAALSPGGGPAAAEAIMTTDTRSKQVHVPGTGWSVGGMAKGAGMLAPALATMLVVLTTDAAVDAGTADAALRAATRVTFDRLDSDGCMSTNDTVLLMASGASGITPDADEFAAAVRAACQDLARQLLTDAEGAEHDITVEVVRAATEDDAVEVGRAIARSALFKCAVFGRDPNWGRILAAAGTTTAAFDPATLDVAFNGVWVCRDGQPGEPRDGVDLSGRDVYVVVDLKAGKATATIWTNDLTHGYVHENSAYST</sequence>
<comment type="similarity">
    <text evidence="2 8">Belongs to the ArgJ family.</text>
</comment>
<dbReference type="GO" id="GO:0006592">
    <property type="term" value="P:ornithine biosynthetic process"/>
    <property type="evidence" value="ECO:0007669"/>
    <property type="project" value="TreeGrafter"/>
</dbReference>
<feature type="site" description="Involved in the stabilization of negative charge on the oxyanion by the formation of the oxyanion hole" evidence="8">
    <location>
        <position position="110"/>
    </location>
</feature>
<evidence type="ECO:0000256" key="2">
    <source>
        <dbReference type="ARBA" id="ARBA00006774"/>
    </source>
</evidence>
<keyword evidence="8" id="KW-0511">Multifunctional enzyme</keyword>
<dbReference type="EC" id="2.3.1.1" evidence="8"/>
<dbReference type="OrthoDB" id="9804242at2"/>
<evidence type="ECO:0000256" key="3">
    <source>
        <dbReference type="ARBA" id="ARBA00011475"/>
    </source>
</evidence>
<feature type="binding site" evidence="8">
    <location>
        <position position="259"/>
    </location>
    <ligand>
        <name>substrate</name>
    </ligand>
</feature>
<dbReference type="PANTHER" id="PTHR23100:SF0">
    <property type="entry name" value="ARGININE BIOSYNTHESIS BIFUNCTIONAL PROTEIN ARGJ, MITOCHONDRIAL"/>
    <property type="match status" value="1"/>
</dbReference>
<dbReference type="PANTHER" id="PTHR23100">
    <property type="entry name" value="ARGININE BIOSYNTHESIS BIFUNCTIONAL PROTEIN ARGJ"/>
    <property type="match status" value="1"/>
</dbReference>
<dbReference type="RefSeq" id="WP_092536017.1">
    <property type="nucleotide sequence ID" value="NZ_FOWW01000012.1"/>
</dbReference>
<feature type="active site" description="Nucleophile" evidence="8">
    <location>
        <position position="179"/>
    </location>
</feature>
<dbReference type="NCBIfam" id="TIGR00120">
    <property type="entry name" value="ArgJ"/>
    <property type="match status" value="1"/>
</dbReference>
<dbReference type="InterPro" id="IPR042195">
    <property type="entry name" value="ArgJ_beta_C"/>
</dbReference>
<keyword evidence="6 8" id="KW-0068">Autocatalytic cleavage</keyword>
<reference evidence="10" key="1">
    <citation type="submission" date="2016-10" db="EMBL/GenBank/DDBJ databases">
        <authorList>
            <person name="Varghese N."/>
            <person name="Submissions S."/>
        </authorList>
    </citation>
    <scope>NUCLEOTIDE SEQUENCE [LARGE SCALE GENOMIC DNA]</scope>
    <source>
        <strain evidence="10">CGMCC 4.5579</strain>
    </source>
</reference>
<comment type="pathway">
    <text evidence="8">Amino-acid biosynthesis; L-arginine biosynthesis; N(2)-acetyl-L-ornithine from L-glutamate: step 1/4.</text>
</comment>
<keyword evidence="4 8" id="KW-0963">Cytoplasm</keyword>
<dbReference type="Gene3D" id="3.10.20.340">
    <property type="entry name" value="ArgJ beta chain, C-terminal domain"/>
    <property type="match status" value="1"/>
</dbReference>
<dbReference type="GO" id="GO:0004042">
    <property type="term" value="F:L-glutamate N-acetyltransferase activity"/>
    <property type="evidence" value="ECO:0007669"/>
    <property type="project" value="UniProtKB-UniRule"/>
</dbReference>
<evidence type="ECO:0000256" key="7">
    <source>
        <dbReference type="ARBA" id="ARBA00023315"/>
    </source>
</evidence>
<accession>A0A1I6AHA7</accession>
<dbReference type="STRING" id="587909.SAMN05421810_112123"/>
<name>A0A1I6AHA7_9PSEU</name>
<dbReference type="NCBIfam" id="NF003802">
    <property type="entry name" value="PRK05388.1"/>
    <property type="match status" value="1"/>
</dbReference>
<dbReference type="CDD" id="cd02152">
    <property type="entry name" value="OAT"/>
    <property type="match status" value="1"/>
</dbReference>
<dbReference type="EMBL" id="FOWW01000012">
    <property type="protein sequence ID" value="SFQ68055.1"/>
    <property type="molecule type" value="Genomic_DNA"/>
</dbReference>
<feature type="site" description="Cleavage; by autolysis" evidence="8">
    <location>
        <begin position="178"/>
        <end position="179"/>
    </location>
</feature>
<keyword evidence="8" id="KW-0055">Arginine biosynthesis</keyword>
<comment type="catalytic activity">
    <reaction evidence="8">
        <text>L-glutamate + acetyl-CoA = N-acetyl-L-glutamate + CoA + H(+)</text>
        <dbReference type="Rhea" id="RHEA:24292"/>
        <dbReference type="ChEBI" id="CHEBI:15378"/>
        <dbReference type="ChEBI" id="CHEBI:29985"/>
        <dbReference type="ChEBI" id="CHEBI:44337"/>
        <dbReference type="ChEBI" id="CHEBI:57287"/>
        <dbReference type="ChEBI" id="CHEBI:57288"/>
        <dbReference type="EC" id="2.3.1.1"/>
    </reaction>
</comment>
<proteinExistence type="inferred from homology"/>
<comment type="pathway">
    <text evidence="8">Amino-acid biosynthesis; L-arginine biosynthesis; L-ornithine and N-acetyl-L-glutamate from L-glutamate and N(2)-acetyl-L-ornithine (cyclic): step 1/1.</text>
</comment>
<feature type="binding site" evidence="8">
    <location>
        <position position="146"/>
    </location>
    <ligand>
        <name>substrate</name>
    </ligand>
</feature>
<dbReference type="GO" id="GO:0006526">
    <property type="term" value="P:L-arginine biosynthetic process"/>
    <property type="evidence" value="ECO:0007669"/>
    <property type="project" value="UniProtKB-UniRule"/>
</dbReference>
<dbReference type="SUPFAM" id="SSF56266">
    <property type="entry name" value="DmpA/ArgJ-like"/>
    <property type="match status" value="1"/>
</dbReference>
<evidence type="ECO:0000256" key="1">
    <source>
        <dbReference type="ARBA" id="ARBA00004496"/>
    </source>
</evidence>